<dbReference type="PANTHER" id="PTHR16019">
    <property type="entry name" value="SYNAPSE-ASSOCIATED PROTEIN"/>
    <property type="match status" value="1"/>
</dbReference>
<dbReference type="AlphaFoldDB" id="A0A4Y2TN65"/>
<dbReference type="OrthoDB" id="73788at2759"/>
<reference evidence="2 3" key="1">
    <citation type="journal article" date="2019" name="Sci. Rep.">
        <title>Orb-weaving spider Araneus ventricosus genome elucidates the spidroin gene catalogue.</title>
        <authorList>
            <person name="Kono N."/>
            <person name="Nakamura H."/>
            <person name="Ohtoshi R."/>
            <person name="Moran D.A.P."/>
            <person name="Shinohara A."/>
            <person name="Yoshida Y."/>
            <person name="Fujiwara M."/>
            <person name="Mori M."/>
            <person name="Tomita M."/>
            <person name="Arakawa K."/>
        </authorList>
    </citation>
    <scope>NUCLEOTIDE SEQUENCE [LARGE SCALE GENOMIC DNA]</scope>
</reference>
<dbReference type="InterPro" id="IPR051494">
    <property type="entry name" value="BSD_domain-containing"/>
</dbReference>
<proteinExistence type="predicted"/>
<evidence type="ECO:0000313" key="3">
    <source>
        <dbReference type="Proteomes" id="UP000499080"/>
    </source>
</evidence>
<name>A0A4Y2TN65_ARAVE</name>
<feature type="compositionally biased region" description="Low complexity" evidence="1">
    <location>
        <begin position="12"/>
        <end position="23"/>
    </location>
</feature>
<organism evidence="2 3">
    <name type="scientific">Araneus ventricosus</name>
    <name type="common">Orbweaver spider</name>
    <name type="synonym">Epeira ventricosa</name>
    <dbReference type="NCBI Taxonomy" id="182803"/>
    <lineage>
        <taxon>Eukaryota</taxon>
        <taxon>Metazoa</taxon>
        <taxon>Ecdysozoa</taxon>
        <taxon>Arthropoda</taxon>
        <taxon>Chelicerata</taxon>
        <taxon>Arachnida</taxon>
        <taxon>Araneae</taxon>
        <taxon>Araneomorphae</taxon>
        <taxon>Entelegynae</taxon>
        <taxon>Araneoidea</taxon>
        <taxon>Araneidae</taxon>
        <taxon>Araneus</taxon>
    </lineage>
</organism>
<protein>
    <submittedName>
        <fullName evidence="2">Uncharacterized protein</fullName>
    </submittedName>
</protein>
<dbReference type="Proteomes" id="UP000499080">
    <property type="component" value="Unassembled WGS sequence"/>
</dbReference>
<comment type="caution">
    <text evidence="2">The sequence shown here is derived from an EMBL/GenBank/DDBJ whole genome shotgun (WGS) entry which is preliminary data.</text>
</comment>
<dbReference type="GO" id="GO:0005737">
    <property type="term" value="C:cytoplasm"/>
    <property type="evidence" value="ECO:0007669"/>
    <property type="project" value="TreeGrafter"/>
</dbReference>
<evidence type="ECO:0000313" key="2">
    <source>
        <dbReference type="EMBL" id="GBO01491.1"/>
    </source>
</evidence>
<keyword evidence="3" id="KW-1185">Reference proteome</keyword>
<gene>
    <name evidence="2" type="ORF">AVEN_15215_1</name>
</gene>
<sequence length="114" mass="12626">MDGANRDEENNNESNGSSWWGSWPGWLQTAKEKSSNALEFMKRDLTEFTQVVQTDAVAAVSSTAAMLKEKLTIENMCCITVEVGAGSEHHSSPSTRPQSTLVTVRDKYECNYGF</sequence>
<dbReference type="EMBL" id="BGPR01029608">
    <property type="protein sequence ID" value="GBO01491.1"/>
    <property type="molecule type" value="Genomic_DNA"/>
</dbReference>
<feature type="region of interest" description="Disordered" evidence="1">
    <location>
        <begin position="1"/>
        <end position="23"/>
    </location>
</feature>
<dbReference type="PANTHER" id="PTHR16019:SF5">
    <property type="entry name" value="BSD DOMAIN-CONTAINING PROTEIN 1"/>
    <property type="match status" value="1"/>
</dbReference>
<accession>A0A4Y2TN65</accession>
<evidence type="ECO:0000256" key="1">
    <source>
        <dbReference type="SAM" id="MobiDB-lite"/>
    </source>
</evidence>